<comment type="caution">
    <text evidence="1">The sequence shown here is derived from an EMBL/GenBank/DDBJ whole genome shotgun (WGS) entry which is preliminary data.</text>
</comment>
<name>A0ACC2NV75_9HYME</name>
<sequence length="429" mass="49465">MKTSAYIFVLLYLSCLAYASLKVRSKSEKIDIEVADDASLIAITLENTTIYNAECGPAEGRGRYCSLYIKTVSFDNDTDWQVCRFSIWTDHEESRIFPILQLFRFGEYKVLLSWIEYNPNITVKVNHLHGEKIDAGIFVKFMTIRLPHCVMSDFNIKGAVYPRNFSIFDYFKRGVSIFLYEDTIDVTYPYNGHDVVEESFNSEGLRIRGPVSRGNFVIGEDAVMVHTFWRDKIKKCNDLLSQERFRFASGYRLPDLPGYLFDGSQTSIKILQGWSTANGNVSFCKINALNNQIWHCAQGENTESLNLFSLQFNYISRHSMIYNMPGGGLLTVTSKTNFTSFEFKYHFYLTMFREDGFAYKPMPFMELRCGCSVLLGNFFQDENGDFCFSVLPYENNPTFFVKCYPIELLTQPVTGNLEGEYLKNILFKT</sequence>
<dbReference type="EMBL" id="CM056742">
    <property type="protein sequence ID" value="KAJ8674999.1"/>
    <property type="molecule type" value="Genomic_DNA"/>
</dbReference>
<evidence type="ECO:0000313" key="2">
    <source>
        <dbReference type="Proteomes" id="UP001239111"/>
    </source>
</evidence>
<accession>A0ACC2NV75</accession>
<dbReference type="Proteomes" id="UP001239111">
    <property type="component" value="Chromosome 2"/>
</dbReference>
<keyword evidence="2" id="KW-1185">Reference proteome</keyword>
<reference evidence="1" key="1">
    <citation type="submission" date="2023-04" db="EMBL/GenBank/DDBJ databases">
        <title>A chromosome-level genome assembly of the parasitoid wasp Eretmocerus hayati.</title>
        <authorList>
            <person name="Zhong Y."/>
            <person name="Liu S."/>
            <person name="Liu Y."/>
        </authorList>
    </citation>
    <scope>NUCLEOTIDE SEQUENCE</scope>
    <source>
        <strain evidence="1">ZJU_SS_LIU_2023</strain>
    </source>
</reference>
<organism evidence="1 2">
    <name type="scientific">Eretmocerus hayati</name>
    <dbReference type="NCBI Taxonomy" id="131215"/>
    <lineage>
        <taxon>Eukaryota</taxon>
        <taxon>Metazoa</taxon>
        <taxon>Ecdysozoa</taxon>
        <taxon>Arthropoda</taxon>
        <taxon>Hexapoda</taxon>
        <taxon>Insecta</taxon>
        <taxon>Pterygota</taxon>
        <taxon>Neoptera</taxon>
        <taxon>Endopterygota</taxon>
        <taxon>Hymenoptera</taxon>
        <taxon>Apocrita</taxon>
        <taxon>Proctotrupomorpha</taxon>
        <taxon>Chalcidoidea</taxon>
        <taxon>Aphelinidae</taxon>
        <taxon>Aphelininae</taxon>
        <taxon>Eretmocerus</taxon>
    </lineage>
</organism>
<gene>
    <name evidence="1" type="ORF">QAD02_010785</name>
</gene>
<evidence type="ECO:0000313" key="1">
    <source>
        <dbReference type="EMBL" id="KAJ8674999.1"/>
    </source>
</evidence>
<protein>
    <submittedName>
        <fullName evidence="1">Uncharacterized protein</fullName>
    </submittedName>
</protein>
<proteinExistence type="predicted"/>